<keyword evidence="3" id="KW-1185">Reference proteome</keyword>
<dbReference type="Proteomes" id="UP000299102">
    <property type="component" value="Unassembled WGS sequence"/>
</dbReference>
<evidence type="ECO:0000256" key="1">
    <source>
        <dbReference type="SAM" id="MobiDB-lite"/>
    </source>
</evidence>
<protein>
    <submittedName>
        <fullName evidence="2">Uncharacterized protein</fullName>
    </submittedName>
</protein>
<evidence type="ECO:0000313" key="3">
    <source>
        <dbReference type="Proteomes" id="UP000299102"/>
    </source>
</evidence>
<comment type="caution">
    <text evidence="2">The sequence shown here is derived from an EMBL/GenBank/DDBJ whole genome shotgun (WGS) entry which is preliminary data.</text>
</comment>
<organism evidence="2 3">
    <name type="scientific">Eumeta variegata</name>
    <name type="common">Bagworm moth</name>
    <name type="synonym">Eumeta japonica</name>
    <dbReference type="NCBI Taxonomy" id="151549"/>
    <lineage>
        <taxon>Eukaryota</taxon>
        <taxon>Metazoa</taxon>
        <taxon>Ecdysozoa</taxon>
        <taxon>Arthropoda</taxon>
        <taxon>Hexapoda</taxon>
        <taxon>Insecta</taxon>
        <taxon>Pterygota</taxon>
        <taxon>Neoptera</taxon>
        <taxon>Endopterygota</taxon>
        <taxon>Lepidoptera</taxon>
        <taxon>Glossata</taxon>
        <taxon>Ditrysia</taxon>
        <taxon>Tineoidea</taxon>
        <taxon>Psychidae</taxon>
        <taxon>Oiketicinae</taxon>
        <taxon>Eumeta</taxon>
    </lineage>
</organism>
<evidence type="ECO:0000313" key="2">
    <source>
        <dbReference type="EMBL" id="GBP43896.1"/>
    </source>
</evidence>
<feature type="region of interest" description="Disordered" evidence="1">
    <location>
        <begin position="17"/>
        <end position="48"/>
    </location>
</feature>
<dbReference type="EMBL" id="BGZK01000444">
    <property type="protein sequence ID" value="GBP43896.1"/>
    <property type="molecule type" value="Genomic_DNA"/>
</dbReference>
<dbReference type="AlphaFoldDB" id="A0A4C1VX96"/>
<feature type="compositionally biased region" description="Basic residues" evidence="1">
    <location>
        <begin position="17"/>
        <end position="26"/>
    </location>
</feature>
<accession>A0A4C1VX96</accession>
<reference evidence="2 3" key="1">
    <citation type="journal article" date="2019" name="Commun. Biol.">
        <title>The bagworm genome reveals a unique fibroin gene that provides high tensile strength.</title>
        <authorList>
            <person name="Kono N."/>
            <person name="Nakamura H."/>
            <person name="Ohtoshi R."/>
            <person name="Tomita M."/>
            <person name="Numata K."/>
            <person name="Arakawa K."/>
        </authorList>
    </citation>
    <scope>NUCLEOTIDE SEQUENCE [LARGE SCALE GENOMIC DNA]</scope>
</reference>
<proteinExistence type="predicted"/>
<gene>
    <name evidence="2" type="ORF">EVAR_41752_1</name>
</gene>
<sequence length="85" mass="9477">MELWAFCPSFRRWGARQRTRPTKRHNINIGPRLARGAGGRGAGGNKSDLNTDTEGSFNLSCCICVVLPQGFKLCREPSRAESTYF</sequence>
<name>A0A4C1VX96_EUMVA</name>